<evidence type="ECO:0000259" key="1">
    <source>
        <dbReference type="Pfam" id="PF13004"/>
    </source>
</evidence>
<gene>
    <name evidence="2" type="ORF">NCTC11190_00010</name>
</gene>
<dbReference type="PROSITE" id="PS51257">
    <property type="entry name" value="PROKAR_LIPOPROTEIN"/>
    <property type="match status" value="1"/>
</dbReference>
<dbReference type="CDD" id="cd14948">
    <property type="entry name" value="BACON"/>
    <property type="match status" value="1"/>
</dbReference>
<sequence>MKLKIYLWSAVLLLAACDRDVETIPAEITVDAPRIVLPEYMDDNQAATVTFTATAPWSAETSDTKAAADWIRISPRSGGPGTVTLSIVAEENRTPQERTAYIRILSGDATQSIGVTQKGDGTLPEGQSIYETGAARDTIVVRLHAGGNYRVDIGQGADWVASRLSAGEKFDTLAFFLTANHSFEDRAASIRIYEPQRGYTSSLTLLQLSAALDIELALRHVRLPTGTAGTEAAADWTESLFVAGFDDRGDLLFTQDLPRAEGYAFRFRVLPPETAIRNSYPSVRIYAVANSSHELAAFAGNEQDFLNRKDTAATKLFDAENIRPPLSGTAVCNLGPGTNKVEVDLAHVTALVTFNVFFDSDWTDVPSIDKLSIGGFSSWGYLFGAATDTQSPPRATAFNPAVTPNGTNRYLFFAYEKSRLILTVRAGGRYYQGVAPDILKRGYKYTFNMRLCPDGQCRPSSETEHLARASVTTGEGERTIYLKPM</sequence>
<reference evidence="2 3" key="1">
    <citation type="submission" date="2018-06" db="EMBL/GenBank/DDBJ databases">
        <authorList>
            <consortium name="Pathogen Informatics"/>
            <person name="Doyle S."/>
        </authorList>
    </citation>
    <scope>NUCLEOTIDE SEQUENCE [LARGE SCALE GENOMIC DNA]</scope>
    <source>
        <strain evidence="2 3">NCTC11190</strain>
    </source>
</reference>
<dbReference type="STRING" id="880526.GCA_000427365_01424"/>
<dbReference type="Pfam" id="PF13004">
    <property type="entry name" value="BACON"/>
    <property type="match status" value="1"/>
</dbReference>
<dbReference type="EMBL" id="UGVL01000001">
    <property type="protein sequence ID" value="SUE32830.1"/>
    <property type="molecule type" value="Genomic_DNA"/>
</dbReference>
<dbReference type="AlphaFoldDB" id="A0A379MPK8"/>
<dbReference type="Gene3D" id="2.60.40.10">
    <property type="entry name" value="Immunoglobulins"/>
    <property type="match status" value="1"/>
</dbReference>
<dbReference type="InterPro" id="IPR024361">
    <property type="entry name" value="BACON"/>
</dbReference>
<keyword evidence="3" id="KW-1185">Reference proteome</keyword>
<evidence type="ECO:0000313" key="2">
    <source>
        <dbReference type="EMBL" id="SUE32830.1"/>
    </source>
</evidence>
<dbReference type="RefSeq" id="WP_027291107.1">
    <property type="nucleotide sequence ID" value="NZ_UGVL01000001.1"/>
</dbReference>
<feature type="domain" description="BACON" evidence="1">
    <location>
        <begin position="62"/>
        <end position="118"/>
    </location>
</feature>
<organism evidence="2 3">
    <name type="scientific">Rikenella microfusus</name>
    <dbReference type="NCBI Taxonomy" id="28139"/>
    <lineage>
        <taxon>Bacteria</taxon>
        <taxon>Pseudomonadati</taxon>
        <taxon>Bacteroidota</taxon>
        <taxon>Bacteroidia</taxon>
        <taxon>Bacteroidales</taxon>
        <taxon>Rikenellaceae</taxon>
        <taxon>Rikenella</taxon>
    </lineage>
</organism>
<accession>A0A379MPK8</accession>
<proteinExistence type="predicted"/>
<protein>
    <submittedName>
        <fullName evidence="2">Bacteroidetes-Associated Carbohydrate-binding Often N-terminal</fullName>
    </submittedName>
</protein>
<name>A0A379MPK8_9BACT</name>
<dbReference type="OrthoDB" id="1002213at2"/>
<dbReference type="Proteomes" id="UP000255233">
    <property type="component" value="Unassembled WGS sequence"/>
</dbReference>
<dbReference type="InterPro" id="IPR013783">
    <property type="entry name" value="Ig-like_fold"/>
</dbReference>
<evidence type="ECO:0000313" key="3">
    <source>
        <dbReference type="Proteomes" id="UP000255233"/>
    </source>
</evidence>